<feature type="compositionally biased region" description="Basic and acidic residues" evidence="5">
    <location>
        <begin position="749"/>
        <end position="772"/>
    </location>
</feature>
<dbReference type="InterPro" id="IPR036361">
    <property type="entry name" value="SAP_dom_sf"/>
</dbReference>
<keyword evidence="3" id="KW-0597">Phosphoprotein</keyword>
<feature type="compositionally biased region" description="Acidic residues" evidence="5">
    <location>
        <begin position="1153"/>
        <end position="1162"/>
    </location>
</feature>
<dbReference type="Pfam" id="PF14444">
    <property type="entry name" value="S1-like"/>
    <property type="match status" value="1"/>
</dbReference>
<dbReference type="SMART" id="SM01122">
    <property type="entry name" value="DBC1"/>
    <property type="match status" value="1"/>
</dbReference>
<feature type="region of interest" description="Disordered" evidence="5">
    <location>
        <begin position="745"/>
        <end position="774"/>
    </location>
</feature>
<dbReference type="PANTHER" id="PTHR14304">
    <property type="entry name" value="CELL DIVISION CYCLE AND APOPTOSIS REGULATOR PROTEIN"/>
    <property type="match status" value="1"/>
</dbReference>
<dbReference type="InterPro" id="IPR003034">
    <property type="entry name" value="SAP_dom"/>
</dbReference>
<feature type="compositionally biased region" description="Polar residues" evidence="5">
    <location>
        <begin position="1124"/>
        <end position="1138"/>
    </location>
</feature>
<feature type="compositionally biased region" description="Polar residues" evidence="5">
    <location>
        <begin position="472"/>
        <end position="507"/>
    </location>
</feature>
<feature type="compositionally biased region" description="Low complexity" evidence="5">
    <location>
        <begin position="633"/>
        <end position="655"/>
    </location>
</feature>
<evidence type="ECO:0000256" key="1">
    <source>
        <dbReference type="ARBA" id="ARBA00004496"/>
    </source>
</evidence>
<evidence type="ECO:0000259" key="6">
    <source>
        <dbReference type="PROSITE" id="PS50800"/>
    </source>
</evidence>
<dbReference type="InterPro" id="IPR025224">
    <property type="entry name" value="CCAR1/CCAR2"/>
</dbReference>
<protein>
    <submittedName>
        <fullName evidence="7">Cell cycle and apoptosis regulator protein 2</fullName>
    </submittedName>
</protein>
<feature type="region of interest" description="Disordered" evidence="5">
    <location>
        <begin position="450"/>
        <end position="548"/>
    </location>
</feature>
<feature type="domain" description="SAP" evidence="6">
    <location>
        <begin position="560"/>
        <end position="594"/>
    </location>
</feature>
<dbReference type="Gene3D" id="1.10.720.30">
    <property type="entry name" value="SAP domain"/>
    <property type="match status" value="1"/>
</dbReference>
<comment type="subcellular location">
    <subcellularLocation>
        <location evidence="1">Cytoplasm</location>
    </subcellularLocation>
</comment>
<feature type="compositionally biased region" description="Basic and acidic residues" evidence="5">
    <location>
        <begin position="381"/>
        <end position="390"/>
    </location>
</feature>
<dbReference type="PANTHER" id="PTHR14304:SF11">
    <property type="entry name" value="SAP DOMAIN-CONTAINING PROTEIN"/>
    <property type="match status" value="1"/>
</dbReference>
<dbReference type="SUPFAM" id="SSF68906">
    <property type="entry name" value="SAP domain"/>
    <property type="match status" value="1"/>
</dbReference>
<dbReference type="GO" id="GO:0006355">
    <property type="term" value="P:regulation of DNA-templated transcription"/>
    <property type="evidence" value="ECO:0007669"/>
    <property type="project" value="InterPro"/>
</dbReference>
<feature type="compositionally biased region" description="Low complexity" evidence="5">
    <location>
        <begin position="534"/>
        <end position="546"/>
    </location>
</feature>
<feature type="region of interest" description="Disordered" evidence="5">
    <location>
        <begin position="601"/>
        <end position="667"/>
    </location>
</feature>
<dbReference type="AlphaFoldDB" id="A0A0V0J7T9"/>
<dbReference type="Pfam" id="PF14443">
    <property type="entry name" value="DBC1"/>
    <property type="match status" value="1"/>
</dbReference>
<accession>A0A0V0J7T9</accession>
<dbReference type="PROSITE" id="PS50800">
    <property type="entry name" value="SAP"/>
    <property type="match status" value="1"/>
</dbReference>
<evidence type="ECO:0000313" key="7">
    <source>
        <dbReference type="EMBL" id="JAP61699.1"/>
    </source>
</evidence>
<dbReference type="GO" id="GO:0005634">
    <property type="term" value="C:nucleus"/>
    <property type="evidence" value="ECO:0007669"/>
    <property type="project" value="TreeGrafter"/>
</dbReference>
<feature type="region of interest" description="Disordered" evidence="5">
    <location>
        <begin position="356"/>
        <end position="419"/>
    </location>
</feature>
<gene>
    <name evidence="7" type="primary">CCAR2</name>
    <name evidence="7" type="ORF">TR114023</name>
</gene>
<name>A0A0V0J7T9_SCHSO</name>
<dbReference type="InterPro" id="IPR025954">
    <property type="entry name" value="DBC1/CARP1_inactive_NUDIX"/>
</dbReference>
<keyword evidence="2" id="KW-0963">Cytoplasm</keyword>
<evidence type="ECO:0000256" key="2">
    <source>
        <dbReference type="ARBA" id="ARBA00022490"/>
    </source>
</evidence>
<dbReference type="GO" id="GO:0005737">
    <property type="term" value="C:cytoplasm"/>
    <property type="evidence" value="ECO:0007669"/>
    <property type="project" value="UniProtKB-SubCell"/>
</dbReference>
<keyword evidence="4" id="KW-0175">Coiled coil</keyword>
<sequence length="1162" mass="128674">MYASKDDRRLGGRADEPRVGTVTKMYPTFGYINDEIFFPRRSVIGPMVDVGDTVAANATFHPDLPIKWNAEEVWRIEPDHSEDRRNVRLEPKFSRPLDHRSSRKDRPSDHRLEAERRHSRPHSRSPAYQRNRRASEPREQRLATPALQSLLQPNAVSTRLSVVRDLKAPELFSLYRLIAPPIYLYKLKCAWQDSFPMTQPFQSSKEVRFHQVNKMAIRLVNIEDHSYQPNPAFAVGVLLLSCPPPSDLYERCVASTPESKIRPLTKCISMLTASRDGLRAIGGDWIPELDGADPASNPQTLINTAIRTCKDSIGLDLSGCTRWYRFLEFRYSRSEGQAWPSVNELFGKGGQWGAFEDSQRHRSRDSTLADEKSARSSKAQLSEDRLKSDTESIAGSSSAAKKTENCVADASPHTPEDSDFASSHRVVVYFVPDIWSIMPDTEQWEKIKSKYQDPKSYVASDPKSDTVKSDIAASTSTSMEANGVNTNSPTSDASGTSDGLTTTQLKQEATETEELRANASGVIADTDSGSSGTQAEASAVQEVSAANGSSRLMHHSKIDINVLKVSELREQLSLRKLDTTGLKAQLFARLKAALESEAENEAARQKLEEEEKAARQAAANAALSETVADKGKTGSAAEAPKGAAAPAATAATESSDATDRPEPKLPVLPEQPSLVVQLKPNAPFSLVVCSLETIITLSKGHYKPCNQVYELFVCANHILHMLHRDATFTFYKALVVLSDRKQLKSTQDASRHTKPESEQPSKKPRTIAEKTTESVQSTFTLPSYIKGIGGSTATPISQSKVVDLPLLFACKLLDYSDKGSFSMYNVESIINSLCLPISRYQVRALTSNVATSSKCLFYRSLTDFPVTKEDSSTAKLNRVPSKRSYDLVTEDLNELTGTPLSLIDDEEYLEELVRGGDAILDEDEESHLQAVPPIVFCAMQLKRDSDVDTEVANPVEFSTADNFLRQLRKLENDCLRLEEKLKTRELFIESLKTENEEIPKLREKLRKVTSTADHYKNRCHERRAILSSTLQQLESQSCILETTVHSLRSAARKLKRDLYSNESSSSSRGDSRRPESRTSSVAPISNPPTPTISSAHDKASELHQTTLPASETPKRVPSDDPMPTSDQTVSNTPINQEGSGDAENRSQTAVEITSEDSLETDP</sequence>
<evidence type="ECO:0000256" key="3">
    <source>
        <dbReference type="ARBA" id="ARBA00022553"/>
    </source>
</evidence>
<feature type="coiled-coil region" evidence="4">
    <location>
        <begin position="960"/>
        <end position="1011"/>
    </location>
</feature>
<organism evidence="7">
    <name type="scientific">Schistocephalus solidus</name>
    <name type="common">Tapeworm</name>
    <dbReference type="NCBI Taxonomy" id="70667"/>
    <lineage>
        <taxon>Eukaryota</taxon>
        <taxon>Metazoa</taxon>
        <taxon>Spiralia</taxon>
        <taxon>Lophotrochozoa</taxon>
        <taxon>Platyhelminthes</taxon>
        <taxon>Cestoda</taxon>
        <taxon>Eucestoda</taxon>
        <taxon>Diphyllobothriidea</taxon>
        <taxon>Diphyllobothriidae</taxon>
        <taxon>Schistocephalus</taxon>
    </lineage>
</organism>
<dbReference type="EMBL" id="GEEE01001526">
    <property type="protein sequence ID" value="JAP61699.1"/>
    <property type="molecule type" value="Transcribed_RNA"/>
</dbReference>
<dbReference type="InterPro" id="IPR025223">
    <property type="entry name" value="S1-like_RNA-bd_dom"/>
</dbReference>
<feature type="region of interest" description="Disordered" evidence="5">
    <location>
        <begin position="1054"/>
        <end position="1162"/>
    </location>
</feature>
<feature type="compositionally biased region" description="Basic and acidic residues" evidence="5">
    <location>
        <begin position="601"/>
        <end position="614"/>
    </location>
</feature>
<proteinExistence type="predicted"/>
<feature type="compositionally biased region" description="Basic and acidic residues" evidence="5">
    <location>
        <begin position="357"/>
        <end position="374"/>
    </location>
</feature>
<feature type="region of interest" description="Disordered" evidence="5">
    <location>
        <begin position="87"/>
        <end position="146"/>
    </location>
</feature>
<feature type="compositionally biased region" description="Basic and acidic residues" evidence="5">
    <location>
        <begin position="87"/>
        <end position="116"/>
    </location>
</feature>
<reference evidence="7" key="1">
    <citation type="submission" date="2016-01" db="EMBL/GenBank/DDBJ databases">
        <title>Reference transcriptome for the parasite Schistocephalus solidus: insights into the molecular evolution of parasitism.</title>
        <authorList>
            <person name="Hebert F.O."/>
            <person name="Grambauer S."/>
            <person name="Barber I."/>
            <person name="Landry C.R."/>
            <person name="Aubin-Horth N."/>
        </authorList>
    </citation>
    <scope>NUCLEOTIDE SEQUENCE</scope>
</reference>
<evidence type="ECO:0000256" key="4">
    <source>
        <dbReference type="SAM" id="Coils"/>
    </source>
</evidence>
<dbReference type="SMART" id="SM00513">
    <property type="entry name" value="SAP"/>
    <property type="match status" value="1"/>
</dbReference>
<dbReference type="Pfam" id="PF02037">
    <property type="entry name" value="SAP"/>
    <property type="match status" value="1"/>
</dbReference>
<evidence type="ECO:0000256" key="5">
    <source>
        <dbReference type="SAM" id="MobiDB-lite"/>
    </source>
</evidence>
<feature type="compositionally biased region" description="Polar residues" evidence="5">
    <location>
        <begin position="391"/>
        <end position="400"/>
    </location>
</feature>